<reference evidence="3 4" key="1">
    <citation type="submission" date="2015-12" db="EMBL/GenBank/DDBJ databases">
        <title>Dictyostelia acquired genes for synthesis and detection of signals that induce cell-type specialization by lateral gene transfer from prokaryotes.</title>
        <authorList>
            <person name="Gloeckner G."/>
            <person name="Schaap P."/>
        </authorList>
    </citation>
    <scope>NUCLEOTIDE SEQUENCE [LARGE SCALE GENOMIC DNA]</scope>
    <source>
        <strain evidence="3 4">TK</strain>
    </source>
</reference>
<evidence type="ECO:0000313" key="4">
    <source>
        <dbReference type="Proteomes" id="UP000076078"/>
    </source>
</evidence>
<dbReference type="EMBL" id="LODT01000041">
    <property type="protein sequence ID" value="KYQ89268.1"/>
    <property type="molecule type" value="Genomic_DNA"/>
</dbReference>
<evidence type="ECO:0000256" key="1">
    <source>
        <dbReference type="ARBA" id="ARBA00008901"/>
    </source>
</evidence>
<keyword evidence="4" id="KW-1185">Reference proteome</keyword>
<feature type="domain" description="BRO1" evidence="2">
    <location>
        <begin position="1"/>
        <end position="363"/>
    </location>
</feature>
<protein>
    <recommendedName>
        <fullName evidence="2">BRO1 domain-containing protein</fullName>
    </recommendedName>
</protein>
<dbReference type="Gene3D" id="1.25.40.280">
    <property type="entry name" value="alix/aip1 like domains"/>
    <property type="match status" value="1"/>
</dbReference>
<dbReference type="AlphaFoldDB" id="A0A151Z5Q1"/>
<dbReference type="Proteomes" id="UP000076078">
    <property type="component" value="Unassembled WGS sequence"/>
</dbReference>
<organism evidence="3 4">
    <name type="scientific">Tieghemostelium lacteum</name>
    <name type="common">Slime mold</name>
    <name type="synonym">Dictyostelium lacteum</name>
    <dbReference type="NCBI Taxonomy" id="361077"/>
    <lineage>
        <taxon>Eukaryota</taxon>
        <taxon>Amoebozoa</taxon>
        <taxon>Evosea</taxon>
        <taxon>Eumycetozoa</taxon>
        <taxon>Dictyostelia</taxon>
        <taxon>Dictyosteliales</taxon>
        <taxon>Raperosteliaceae</taxon>
        <taxon>Tieghemostelium</taxon>
    </lineage>
</organism>
<gene>
    <name evidence="3" type="ORF">DLAC_09927</name>
</gene>
<dbReference type="PANTHER" id="PTHR23032:SF15">
    <property type="entry name" value="BRO1 DOMAIN-CONTAINING PROTEIN"/>
    <property type="match status" value="1"/>
</dbReference>
<evidence type="ECO:0000313" key="3">
    <source>
        <dbReference type="EMBL" id="KYQ89268.1"/>
    </source>
</evidence>
<dbReference type="STRING" id="361077.A0A151Z5Q1"/>
<dbReference type="OrthoDB" id="10266451at2759"/>
<name>A0A151Z5Q1_TIELA</name>
<dbReference type="PANTHER" id="PTHR23032">
    <property type="entry name" value="BRO1 DOMAIN-CONTAINING PROTEIN BROX"/>
    <property type="match status" value="1"/>
</dbReference>
<dbReference type="InterPro" id="IPR038898">
    <property type="entry name" value="BROX"/>
</dbReference>
<dbReference type="InterPro" id="IPR038499">
    <property type="entry name" value="BRO1_sf"/>
</dbReference>
<dbReference type="InterPro" id="IPR004328">
    <property type="entry name" value="BRO1_dom"/>
</dbReference>
<dbReference type="InParanoid" id="A0A151Z5Q1"/>
<sequence length="363" mass="41205">MNELEKPCKIYIHKLELPASKRIQFEKIIRAQTPQSTNDLALTSQARNEMIIVIEKSSAESSIVACEKYLTYLYGLILSVEDNSSLRLNEQLTFSWSSAFNKNSFHTGYSLRFELVMTLVTFGICHYNRVCEINNETSEVNFDDNAKLMVNHLKIASGIFEFISQVEISKWMNPPEDRPIECFSNFSIALSSLCMSLANLVSVLKAMKQGTSHLVVSKVACEAWHKAELSKNQFKDLPGGHFKKLSKSFRAYIATYISILYSITMVELSKNSKDEQKYSDALGYMSLMIPYSKLKKSSDQILQSALDVIMNNLTHEFNSLNKENELIYFTKKTEEKALVKPQAKAFLTSTVYSPPLPAFTSFS</sequence>
<dbReference type="PROSITE" id="PS51180">
    <property type="entry name" value="BRO1"/>
    <property type="match status" value="1"/>
</dbReference>
<dbReference type="OMA" id="WHEKIPS"/>
<comment type="caution">
    <text evidence="3">The sequence shown here is derived from an EMBL/GenBank/DDBJ whole genome shotgun (WGS) entry which is preliminary data.</text>
</comment>
<accession>A0A151Z5Q1</accession>
<dbReference type="SMART" id="SM01041">
    <property type="entry name" value="BRO1"/>
    <property type="match status" value="1"/>
</dbReference>
<comment type="similarity">
    <text evidence="1">Belongs to the BROX family.</text>
</comment>
<proteinExistence type="inferred from homology"/>
<evidence type="ECO:0000259" key="2">
    <source>
        <dbReference type="PROSITE" id="PS51180"/>
    </source>
</evidence>
<dbReference type="Pfam" id="PF03097">
    <property type="entry name" value="BRO1"/>
    <property type="match status" value="1"/>
</dbReference>